<dbReference type="SUPFAM" id="SSF102114">
    <property type="entry name" value="Radical SAM enzymes"/>
    <property type="match status" value="1"/>
</dbReference>
<evidence type="ECO:0000256" key="3">
    <source>
        <dbReference type="ARBA" id="ARBA00022723"/>
    </source>
</evidence>
<dbReference type="STRING" id="48256.CLHUN_06900"/>
<dbReference type="EMBL" id="MZGX01000003">
    <property type="protein sequence ID" value="OPX45752.1"/>
    <property type="molecule type" value="Genomic_DNA"/>
</dbReference>
<dbReference type="GO" id="GO:0051536">
    <property type="term" value="F:iron-sulfur cluster binding"/>
    <property type="evidence" value="ECO:0007669"/>
    <property type="project" value="UniProtKB-KW"/>
</dbReference>
<keyword evidence="5" id="KW-0411">Iron-sulfur</keyword>
<gene>
    <name evidence="6" type="ORF">CLHUN_06900</name>
</gene>
<keyword evidence="2" id="KW-0949">S-adenosyl-L-methionine</keyword>
<sequence length="559" mass="65082">MSRILLVEPKYKNKYPPMGLMKISTYHKMLQDEVHFVKGINHDAALMVWDRIYVTTLFTFDFAISVKTINYYKQLVDDVDNLYVGGIMASLMPDKIVEATGIDRSHILTGLFTDASVVGDHDRVNIDQLHLDYDILEEIDYKYPAGDNYFAYTTRGCPNHCSFCAVPILEPNFNVTNNIIQQIETINRKYGPKQHLLLLDNNVLNAPDLEALVNDLCTAGFGRGAKYLDPGEYNIVMMRYHNGERATFLDKKLQAYLESFKNRIKSKEMLETFLQVIIGAEDAEDFAEYMLEHETKLSPIIEKYRSKAAKARYLDFNQGVDGRKINDKNMAQLARLAIRPLRIAFDDIKLKDKYCDAVHTAKRHGIKEISNYILFNYKDRPEDLYERLRINIDLNRELGIQIFSFPMKYSPIDRTDRDYVGVYWCKKSLRAISAILQVTNGVVAAGSSFFYKAFGNTLEEYFELLAMPRELIMFRSYFEENGTTQKWQQFYRKLDDEQKERLMQIISNTVTELRKVEWPDDLKEILQFYLIKYNGRKEILGEHAQLSLMDDSDIVIEKE</sequence>
<evidence type="ECO:0000256" key="2">
    <source>
        <dbReference type="ARBA" id="ARBA00022691"/>
    </source>
</evidence>
<protein>
    <recommendedName>
        <fullName evidence="8">Radical SAM superfamily protein</fullName>
    </recommendedName>
</protein>
<dbReference type="Proteomes" id="UP000191554">
    <property type="component" value="Unassembled WGS sequence"/>
</dbReference>
<evidence type="ECO:0000256" key="4">
    <source>
        <dbReference type="ARBA" id="ARBA00023004"/>
    </source>
</evidence>
<dbReference type="InterPro" id="IPR051198">
    <property type="entry name" value="BchE-like"/>
</dbReference>
<keyword evidence="7" id="KW-1185">Reference proteome</keyword>
<accession>A0A1V4SPG5</accession>
<dbReference type="GO" id="GO:0003824">
    <property type="term" value="F:catalytic activity"/>
    <property type="evidence" value="ECO:0007669"/>
    <property type="project" value="InterPro"/>
</dbReference>
<name>A0A1V4SPG5_RUMHU</name>
<keyword evidence="3" id="KW-0479">Metal-binding</keyword>
<evidence type="ECO:0000313" key="6">
    <source>
        <dbReference type="EMBL" id="OPX45752.1"/>
    </source>
</evidence>
<dbReference type="GO" id="GO:0046872">
    <property type="term" value="F:metal ion binding"/>
    <property type="evidence" value="ECO:0007669"/>
    <property type="project" value="UniProtKB-KW"/>
</dbReference>
<dbReference type="PANTHER" id="PTHR43409">
    <property type="entry name" value="ANAEROBIC MAGNESIUM-PROTOPORPHYRIN IX MONOMETHYL ESTER CYCLASE-RELATED"/>
    <property type="match status" value="1"/>
</dbReference>
<comment type="caution">
    <text evidence="6">The sequence shown here is derived from an EMBL/GenBank/DDBJ whole genome shotgun (WGS) entry which is preliminary data.</text>
</comment>
<keyword evidence="4" id="KW-0408">Iron</keyword>
<evidence type="ECO:0008006" key="8">
    <source>
        <dbReference type="Google" id="ProtNLM"/>
    </source>
</evidence>
<proteinExistence type="predicted"/>
<evidence type="ECO:0000313" key="7">
    <source>
        <dbReference type="Proteomes" id="UP000191554"/>
    </source>
</evidence>
<dbReference type="InterPro" id="IPR058240">
    <property type="entry name" value="rSAM_sf"/>
</dbReference>
<evidence type="ECO:0000256" key="5">
    <source>
        <dbReference type="ARBA" id="ARBA00023014"/>
    </source>
</evidence>
<evidence type="ECO:0000256" key="1">
    <source>
        <dbReference type="ARBA" id="ARBA00001966"/>
    </source>
</evidence>
<dbReference type="AlphaFoldDB" id="A0A1V4SPG5"/>
<reference evidence="6 7" key="1">
    <citation type="submission" date="2017-03" db="EMBL/GenBank/DDBJ databases">
        <title>Genome sequence of Clostridium hungatei DSM 14427.</title>
        <authorList>
            <person name="Poehlein A."/>
            <person name="Daniel R."/>
        </authorList>
    </citation>
    <scope>NUCLEOTIDE SEQUENCE [LARGE SCALE GENOMIC DNA]</scope>
    <source>
        <strain evidence="6 7">DSM 14427</strain>
    </source>
</reference>
<dbReference type="InterPro" id="IPR007197">
    <property type="entry name" value="rSAM"/>
</dbReference>
<dbReference type="SFLD" id="SFLDS00029">
    <property type="entry name" value="Radical_SAM"/>
    <property type="match status" value="1"/>
</dbReference>
<comment type="cofactor">
    <cofactor evidence="1">
        <name>[4Fe-4S] cluster</name>
        <dbReference type="ChEBI" id="CHEBI:49883"/>
    </cofactor>
</comment>
<organism evidence="6 7">
    <name type="scientific">Ruminiclostridium hungatei</name>
    <name type="common">Clostridium hungatei</name>
    <dbReference type="NCBI Taxonomy" id="48256"/>
    <lineage>
        <taxon>Bacteria</taxon>
        <taxon>Bacillati</taxon>
        <taxon>Bacillota</taxon>
        <taxon>Clostridia</taxon>
        <taxon>Eubacteriales</taxon>
        <taxon>Oscillospiraceae</taxon>
        <taxon>Ruminiclostridium</taxon>
    </lineage>
</organism>